<dbReference type="EMBL" id="SULG01000029">
    <property type="protein sequence ID" value="TLD42049.1"/>
    <property type="molecule type" value="Genomic_DNA"/>
</dbReference>
<evidence type="ECO:0000313" key="1">
    <source>
        <dbReference type="EMBL" id="TLD42049.1"/>
    </source>
</evidence>
<evidence type="ECO:0000313" key="2">
    <source>
        <dbReference type="Proteomes" id="UP000319783"/>
    </source>
</evidence>
<dbReference type="AlphaFoldDB" id="A0A533QC83"/>
<proteinExistence type="predicted"/>
<protein>
    <submittedName>
        <fullName evidence="1">Uncharacterized protein</fullName>
    </submittedName>
</protein>
<name>A0A533QC83_9BACT</name>
<organism evidence="1 2">
    <name type="scientific">Candidatus Jettenia ecosi</name>
    <dbReference type="NCBI Taxonomy" id="2494326"/>
    <lineage>
        <taxon>Bacteria</taxon>
        <taxon>Pseudomonadati</taxon>
        <taxon>Planctomycetota</taxon>
        <taxon>Candidatus Brocadiia</taxon>
        <taxon>Candidatus Brocadiales</taxon>
        <taxon>Candidatus Brocadiaceae</taxon>
        <taxon>Candidatus Jettenia</taxon>
    </lineage>
</organism>
<sequence length="37" mass="4352">MEIIPGGMRIPPLVKNDVKITKRRYIDWNCEFCITSN</sequence>
<dbReference type="Proteomes" id="UP000319783">
    <property type="component" value="Unassembled WGS sequence"/>
</dbReference>
<comment type="caution">
    <text evidence="1">The sequence shown here is derived from an EMBL/GenBank/DDBJ whole genome shotgun (WGS) entry which is preliminary data.</text>
</comment>
<gene>
    <name evidence="1" type="ORF">JETT_1691</name>
</gene>
<accession>A0A533QC83</accession>
<reference evidence="1 2" key="1">
    <citation type="submission" date="2019-04" db="EMBL/GenBank/DDBJ databases">
        <title>Genome of a novel bacterium Candidatus Jettenia ecosi reconstructed from metagenome of an anammox bioreactor.</title>
        <authorList>
            <person name="Mardanov A.V."/>
            <person name="Beletsky A.V."/>
            <person name="Ravin N.V."/>
            <person name="Botchkova E.A."/>
            <person name="Litti Y.V."/>
            <person name="Nozhevnikova A.N."/>
        </authorList>
    </citation>
    <scope>NUCLEOTIDE SEQUENCE [LARGE SCALE GENOMIC DNA]</scope>
    <source>
        <strain evidence="1">J2</strain>
    </source>
</reference>